<feature type="binding site" evidence="13">
    <location>
        <position position="1270"/>
    </location>
    <ligand>
        <name>K(+)</name>
        <dbReference type="ChEBI" id="CHEBI:29103"/>
    </ligand>
</feature>
<feature type="binding site" evidence="13">
    <location>
        <begin position="1401"/>
        <end position="1404"/>
    </location>
    <ligand>
        <name>NADP(+)</name>
        <dbReference type="ChEBI" id="CHEBI:58349"/>
        <note>ligand shared between two neighboring subunits</note>
    </ligand>
</feature>
<feature type="compositionally biased region" description="Low complexity" evidence="15">
    <location>
        <begin position="157"/>
        <end position="168"/>
    </location>
</feature>
<feature type="compositionally biased region" description="Polar residues" evidence="15">
    <location>
        <begin position="114"/>
        <end position="153"/>
    </location>
</feature>
<accession>A0AA35TY45</accession>
<feature type="active site" description="Thioimidate intermediate" evidence="13">
    <location>
        <position position="1273"/>
    </location>
</feature>
<evidence type="ECO:0000256" key="6">
    <source>
        <dbReference type="ARBA" id="ARBA00022824"/>
    </source>
</evidence>
<keyword evidence="5 16" id="KW-0812">Transmembrane</keyword>
<feature type="compositionally biased region" description="Low complexity" evidence="15">
    <location>
        <begin position="301"/>
        <end position="324"/>
    </location>
</feature>
<comment type="subunit">
    <text evidence="13">Homotetramer.</text>
</comment>
<feature type="region of interest" description="Disordered" evidence="15">
    <location>
        <begin position="201"/>
        <end position="279"/>
    </location>
</feature>
<keyword evidence="20" id="KW-1185">Reference proteome</keyword>
<dbReference type="SUPFAM" id="SSF48403">
    <property type="entry name" value="Ankyrin repeat"/>
    <property type="match status" value="1"/>
</dbReference>
<feature type="compositionally biased region" description="Low complexity" evidence="15">
    <location>
        <begin position="375"/>
        <end position="384"/>
    </location>
</feature>
<feature type="region of interest" description="Disordered" evidence="15">
    <location>
        <begin position="301"/>
        <end position="337"/>
    </location>
</feature>
<dbReference type="HAMAP" id="MF_00596">
    <property type="entry name" value="GMP_reduct_type1"/>
    <property type="match status" value="1"/>
</dbReference>
<feature type="compositionally biased region" description="Low complexity" evidence="15">
    <location>
        <begin position="476"/>
        <end position="496"/>
    </location>
</feature>
<name>A0AA35TY45_GEOBA</name>
<dbReference type="Pfam" id="PF25877">
    <property type="entry name" value="WHD_SOWAH"/>
    <property type="match status" value="1"/>
</dbReference>
<dbReference type="GO" id="GO:0003920">
    <property type="term" value="F:GMP reductase activity"/>
    <property type="evidence" value="ECO:0007669"/>
    <property type="project" value="UniProtKB-UniRule"/>
</dbReference>
<dbReference type="PANTHER" id="PTHR43170">
    <property type="entry name" value="GMP REDUCTASE"/>
    <property type="match status" value="1"/>
</dbReference>
<feature type="active site" description="Proton donor/acceptor" evidence="13">
    <location>
        <position position="1275"/>
    </location>
</feature>
<evidence type="ECO:0000256" key="8">
    <source>
        <dbReference type="ARBA" id="ARBA00022958"/>
    </source>
</evidence>
<keyword evidence="4 13" id="KW-0659">Purine metabolism</keyword>
<feature type="binding site" evidence="13">
    <location>
        <begin position="1080"/>
        <end position="1081"/>
    </location>
    <ligand>
        <name>NADP(+)</name>
        <dbReference type="ChEBI" id="CHEBI:58349"/>
        <note>ligand shared between two neighboring subunits</note>
    </ligand>
</feature>
<evidence type="ECO:0000256" key="3">
    <source>
        <dbReference type="ARBA" id="ARBA00011276"/>
    </source>
</evidence>
<feature type="binding site" description="in other chain" evidence="13">
    <location>
        <position position="1132"/>
    </location>
    <ligand>
        <name>NADP(+)</name>
        <dbReference type="ChEBI" id="CHEBI:58349"/>
        <note>ligand shared between two neighboring subunits</note>
    </ligand>
</feature>
<feature type="region of interest" description="Disordered" evidence="15">
    <location>
        <begin position="366"/>
        <end position="404"/>
    </location>
</feature>
<evidence type="ECO:0000256" key="14">
    <source>
        <dbReference type="PROSITE-ProRule" id="PRU00023"/>
    </source>
</evidence>
<comment type="similarity">
    <text evidence="2">Belongs to the EMC4 family.</text>
</comment>
<feature type="region of interest" description="Disordered" evidence="15">
    <location>
        <begin position="912"/>
        <end position="936"/>
    </location>
</feature>
<feature type="domain" description="IMP dehydrogenase/GMP reductase" evidence="17">
    <location>
        <begin position="1269"/>
        <end position="1425"/>
    </location>
</feature>
<evidence type="ECO:0000259" key="17">
    <source>
        <dbReference type="Pfam" id="PF00478"/>
    </source>
</evidence>
<feature type="domain" description="IMP dehydrogenase/GMP reductase" evidence="17">
    <location>
        <begin position="1064"/>
        <end position="1240"/>
    </location>
</feature>
<dbReference type="CDD" id="cd00381">
    <property type="entry name" value="IMPDH"/>
    <property type="match status" value="1"/>
</dbReference>
<feature type="transmembrane region" description="Helical" evidence="16">
    <location>
        <begin position="1008"/>
        <end position="1028"/>
    </location>
</feature>
<feature type="binding site" evidence="13">
    <location>
        <position position="1276"/>
    </location>
    <ligand>
        <name>K(+)</name>
        <dbReference type="ChEBI" id="CHEBI:29103"/>
    </ligand>
</feature>
<dbReference type="GO" id="GO:0005789">
    <property type="term" value="C:endoplasmic reticulum membrane"/>
    <property type="evidence" value="ECO:0007669"/>
    <property type="project" value="UniProtKB-SubCell"/>
</dbReference>
<dbReference type="Pfam" id="PF06417">
    <property type="entry name" value="EMC4"/>
    <property type="match status" value="1"/>
</dbReference>
<dbReference type="SMART" id="SM01240">
    <property type="entry name" value="IMPDH"/>
    <property type="match status" value="1"/>
</dbReference>
<feature type="binding site" evidence="13">
    <location>
        <position position="1273"/>
    </location>
    <ligand>
        <name>K(+)</name>
        <dbReference type="ChEBI" id="CHEBI:29103"/>
    </ligand>
</feature>
<evidence type="ECO:0000313" key="19">
    <source>
        <dbReference type="EMBL" id="CAI8056012.1"/>
    </source>
</evidence>
<feature type="binding site" description="in other chain" evidence="13">
    <location>
        <begin position="1372"/>
        <end position="1373"/>
    </location>
    <ligand>
        <name>NADP(+)</name>
        <dbReference type="ChEBI" id="CHEBI:58349"/>
        <note>ligand shared between two neighboring subunits</note>
    </ligand>
</feature>
<dbReference type="EMBL" id="CASHTH010004316">
    <property type="protein sequence ID" value="CAI8056012.1"/>
    <property type="molecule type" value="Genomic_DNA"/>
</dbReference>
<dbReference type="InterPro" id="IPR058889">
    <property type="entry name" value="WHD_SOWAHA-C"/>
</dbReference>
<evidence type="ECO:0000256" key="4">
    <source>
        <dbReference type="ARBA" id="ARBA00022631"/>
    </source>
</evidence>
<evidence type="ECO:0000256" key="16">
    <source>
        <dbReference type="SAM" id="Phobius"/>
    </source>
</evidence>
<feature type="binding site" evidence="13">
    <location>
        <begin position="1306"/>
        <end position="1308"/>
    </location>
    <ligand>
        <name>GMP</name>
        <dbReference type="ChEBI" id="CHEBI:58115"/>
    </ligand>
</feature>
<protein>
    <recommendedName>
        <fullName evidence="13">GMP reductase</fullName>
        <shortName evidence="13">GMPR</shortName>
        <ecNumber evidence="13">1.7.1.7</ecNumber>
    </recommendedName>
    <alternativeName>
        <fullName evidence="13">Guanosine 5'-monophosphate oxidoreductase</fullName>
        <shortName evidence="13">Guanosine monophosphate reductase</shortName>
    </alternativeName>
</protein>
<evidence type="ECO:0000256" key="9">
    <source>
        <dbReference type="ARBA" id="ARBA00022989"/>
    </source>
</evidence>
<comment type="subunit">
    <text evidence="3">Component of the ER membrane protein complex (EMC).</text>
</comment>
<comment type="function">
    <text evidence="13">Catalyzes the irreversible NADPH-dependent deamination of GMP to IMP. It functions in the conversion of nucleobase, nucleoside and nucleotide derivatives of G to A nucleotides, and in maintaining the intracellular balance of A and G nucleotides.</text>
</comment>
<feature type="repeat" description="ANK" evidence="14">
    <location>
        <begin position="785"/>
        <end position="818"/>
    </location>
</feature>
<dbReference type="InterPro" id="IPR050139">
    <property type="entry name" value="GMP_reductase"/>
</dbReference>
<evidence type="ECO:0000256" key="13">
    <source>
        <dbReference type="HAMAP-Rule" id="MF_03195"/>
    </source>
</evidence>
<keyword evidence="11 16" id="KW-0472">Membrane</keyword>
<dbReference type="InterPro" id="IPR001093">
    <property type="entry name" value="IMP_DH_GMPRt"/>
</dbReference>
<feature type="transmembrane region" description="Helical" evidence="16">
    <location>
        <begin position="965"/>
        <end position="987"/>
    </location>
</feature>
<dbReference type="InterPro" id="IPR009445">
    <property type="entry name" value="TMEM85/Emc4"/>
</dbReference>
<evidence type="ECO:0000256" key="10">
    <source>
        <dbReference type="ARBA" id="ARBA00023002"/>
    </source>
</evidence>
<comment type="catalytic activity">
    <reaction evidence="12 13">
        <text>IMP + NH4(+) + NADP(+) = GMP + NADPH + 2 H(+)</text>
        <dbReference type="Rhea" id="RHEA:17185"/>
        <dbReference type="ChEBI" id="CHEBI:15378"/>
        <dbReference type="ChEBI" id="CHEBI:28938"/>
        <dbReference type="ChEBI" id="CHEBI:57783"/>
        <dbReference type="ChEBI" id="CHEBI:58053"/>
        <dbReference type="ChEBI" id="CHEBI:58115"/>
        <dbReference type="ChEBI" id="CHEBI:58349"/>
        <dbReference type="EC" id="1.7.1.7"/>
    </reaction>
</comment>
<keyword evidence="9 16" id="KW-1133">Transmembrane helix</keyword>
<feature type="binding site" evidence="13">
    <location>
        <begin position="1355"/>
        <end position="1357"/>
    </location>
    <ligand>
        <name>GMP</name>
        <dbReference type="ChEBI" id="CHEBI:58115"/>
    </ligand>
</feature>
<feature type="domain" description="SOWAHA-C winged helix-turn-helix" evidence="18">
    <location>
        <begin position="3"/>
        <end position="87"/>
    </location>
</feature>
<feature type="binding site" description="in other chain" evidence="13">
    <location>
        <begin position="1183"/>
        <end position="1185"/>
    </location>
    <ligand>
        <name>NADP(+)</name>
        <dbReference type="ChEBI" id="CHEBI:58349"/>
        <note>ligand shared between two neighboring subunits</note>
    </ligand>
</feature>
<evidence type="ECO:0000256" key="2">
    <source>
        <dbReference type="ARBA" id="ARBA00007715"/>
    </source>
</evidence>
<keyword evidence="8 13" id="KW-0630">Potassium</keyword>
<comment type="subcellular location">
    <subcellularLocation>
        <location evidence="1">Endoplasmic reticulum membrane</location>
        <topology evidence="1">Multi-pass membrane protein</topology>
    </subcellularLocation>
</comment>
<dbReference type="GO" id="GO:0046872">
    <property type="term" value="F:metal ion binding"/>
    <property type="evidence" value="ECO:0007669"/>
    <property type="project" value="UniProtKB-KW"/>
</dbReference>
<keyword evidence="7 13" id="KW-0521">NADP</keyword>
<feature type="binding site" description="in other chain" evidence="13">
    <location>
        <begin position="1234"/>
        <end position="1235"/>
    </location>
    <ligand>
        <name>NADP(+)</name>
        <dbReference type="ChEBI" id="CHEBI:58349"/>
        <note>ligand shared between two neighboring subunits</note>
    </ligand>
</feature>
<dbReference type="SMART" id="SM00248">
    <property type="entry name" value="ANK"/>
    <property type="match status" value="2"/>
</dbReference>
<comment type="caution">
    <text evidence="19">The sequence shown here is derived from an EMBL/GenBank/DDBJ whole genome shotgun (WGS) entry which is preliminary data.</text>
</comment>
<dbReference type="InterPro" id="IPR002110">
    <property type="entry name" value="Ankyrin_rpt"/>
</dbReference>
<feature type="region of interest" description="Disordered" evidence="15">
    <location>
        <begin position="665"/>
        <end position="714"/>
    </location>
</feature>
<dbReference type="SUPFAM" id="SSF51412">
    <property type="entry name" value="Inosine monophosphate dehydrogenase (IMPDH)"/>
    <property type="match status" value="1"/>
</dbReference>
<dbReference type="GO" id="GO:0006163">
    <property type="term" value="P:purine nucleotide metabolic process"/>
    <property type="evidence" value="ECO:0007669"/>
    <property type="project" value="UniProtKB-UniRule"/>
</dbReference>
<reference evidence="19" key="1">
    <citation type="submission" date="2023-03" db="EMBL/GenBank/DDBJ databases">
        <authorList>
            <person name="Steffen K."/>
            <person name="Cardenas P."/>
        </authorList>
    </citation>
    <scope>NUCLEOTIDE SEQUENCE</scope>
</reference>
<evidence type="ECO:0000256" key="7">
    <source>
        <dbReference type="ARBA" id="ARBA00022857"/>
    </source>
</evidence>
<evidence type="ECO:0000256" key="11">
    <source>
        <dbReference type="ARBA" id="ARBA00023136"/>
    </source>
</evidence>
<evidence type="ECO:0000256" key="5">
    <source>
        <dbReference type="ARBA" id="ARBA00022692"/>
    </source>
</evidence>
<feature type="compositionally biased region" description="Low complexity" evidence="15">
    <location>
        <begin position="456"/>
        <end position="467"/>
    </location>
</feature>
<organism evidence="19 20">
    <name type="scientific">Geodia barretti</name>
    <name type="common">Barrett's horny sponge</name>
    <dbReference type="NCBI Taxonomy" id="519541"/>
    <lineage>
        <taxon>Eukaryota</taxon>
        <taxon>Metazoa</taxon>
        <taxon>Porifera</taxon>
        <taxon>Demospongiae</taxon>
        <taxon>Heteroscleromorpha</taxon>
        <taxon>Tetractinellida</taxon>
        <taxon>Astrophorina</taxon>
        <taxon>Geodiidae</taxon>
        <taxon>Geodia</taxon>
    </lineage>
</organism>
<evidence type="ECO:0000256" key="1">
    <source>
        <dbReference type="ARBA" id="ARBA00004477"/>
    </source>
</evidence>
<feature type="binding site" evidence="13">
    <location>
        <begin position="1373"/>
        <end position="1377"/>
    </location>
    <ligand>
        <name>GMP</name>
        <dbReference type="ChEBI" id="CHEBI:58115"/>
    </ligand>
</feature>
<feature type="compositionally biased region" description="Low complexity" evidence="15">
    <location>
        <begin position="236"/>
        <end position="279"/>
    </location>
</feature>
<feature type="region of interest" description="Disordered" evidence="15">
    <location>
        <begin position="430"/>
        <end position="643"/>
    </location>
</feature>
<feature type="compositionally biased region" description="Polar residues" evidence="15">
    <location>
        <begin position="687"/>
        <end position="698"/>
    </location>
</feature>
<keyword evidence="10 13" id="KW-0560">Oxidoreductase</keyword>
<dbReference type="PROSITE" id="PS50297">
    <property type="entry name" value="ANK_REP_REGION"/>
    <property type="match status" value="1"/>
</dbReference>
<comment type="similarity">
    <text evidence="13">Belongs to the IMPDH/GMPR family. GuaC type 1 subfamily.</text>
</comment>
<keyword evidence="13" id="KW-0479">Metal-binding</keyword>
<dbReference type="Gene3D" id="3.20.20.70">
    <property type="entry name" value="Aldolase class I"/>
    <property type="match status" value="2"/>
</dbReference>
<dbReference type="Proteomes" id="UP001174909">
    <property type="component" value="Unassembled WGS sequence"/>
</dbReference>
<keyword evidence="14" id="KW-0040">ANK repeat</keyword>
<evidence type="ECO:0000256" key="12">
    <source>
        <dbReference type="ARBA" id="ARBA00048616"/>
    </source>
</evidence>
<dbReference type="PROSITE" id="PS50088">
    <property type="entry name" value="ANK_REPEAT"/>
    <property type="match status" value="1"/>
</dbReference>
<dbReference type="Pfam" id="PF12796">
    <property type="entry name" value="Ank_2"/>
    <property type="match status" value="1"/>
</dbReference>
<dbReference type="Pfam" id="PF00478">
    <property type="entry name" value="IMPDH"/>
    <property type="match status" value="2"/>
</dbReference>
<dbReference type="Gene3D" id="1.25.40.20">
    <property type="entry name" value="Ankyrin repeat-containing domain"/>
    <property type="match status" value="1"/>
</dbReference>
<gene>
    <name evidence="19" type="ORF">GBAR_LOCUS30519</name>
</gene>
<feature type="compositionally biased region" description="Polar residues" evidence="15">
    <location>
        <begin position="433"/>
        <end position="449"/>
    </location>
</feature>
<evidence type="ECO:0000256" key="15">
    <source>
        <dbReference type="SAM" id="MobiDB-lite"/>
    </source>
</evidence>
<feature type="compositionally biased region" description="Low complexity" evidence="15">
    <location>
        <begin position="205"/>
        <end position="229"/>
    </location>
</feature>
<dbReference type="EC" id="1.7.1.7" evidence="13"/>
<feature type="binding site" description="in other chain" evidence="13">
    <location>
        <position position="1356"/>
    </location>
    <ligand>
        <name>NADP(+)</name>
        <dbReference type="ChEBI" id="CHEBI:58349"/>
        <note>ligand shared between two neighboring subunits</note>
    </ligand>
</feature>
<dbReference type="PANTHER" id="PTHR43170:SF5">
    <property type="entry name" value="GMP REDUCTASE"/>
    <property type="match status" value="1"/>
</dbReference>
<dbReference type="InterPro" id="IPR005993">
    <property type="entry name" value="GMPR"/>
</dbReference>
<feature type="region of interest" description="Disordered" evidence="15">
    <location>
        <begin position="114"/>
        <end position="184"/>
    </location>
</feature>
<proteinExistence type="inferred from homology"/>
<dbReference type="GO" id="GO:0006144">
    <property type="term" value="P:purine nucleobase metabolic process"/>
    <property type="evidence" value="ECO:0007669"/>
    <property type="project" value="UniProtKB-KW"/>
</dbReference>
<dbReference type="InterPro" id="IPR013785">
    <property type="entry name" value="Aldolase_TIM"/>
</dbReference>
<sequence>MAEVTRETILDYMRSRGGVVKNVDLVRHFRKYLQLSDQRAKDQAREKFKARVNEVAYIKADSKGEKYLYLKAEYATTTGQSASSDRGSAHITVSTKLDSAHSLLSKRDSAYSILSDSSGYNQGTPSPRHTTSTTNRQTPPRASPAHTSSSTAGPSRYQSGQSSYQSGQARNSRDPPDSAPLSLLGDSLLSDSAFSSFLGGGSVGGSSSATHKTTPTTGGGSSATPRTSTVLGGGSSATPTTNSSPNKSPSAKATHTTLSGGGSPATPTTGIGATPTSGAGDSSFASDIFGAIGGGFWSDSTVTSSDTKTASKPSAPPTTSSSSGTRRHSSSNRGTVQHQGLYNTVYAALYYAHLFNIRAAPQPPQRNLNYIKTHPSSSSSSAAPGSGGSVFSPPPRTSTTEGSSLLSDLTSELASFGELGSLLDSFGDFTKKPATTSTQPPRSTAQPMTDRTGPLTGSSGSSTDRSSVTLVGETKATAPPASSPPSSTSHSRGSPAKSQTAAGGITGVKLTPPPAPGSPMRVTRNQRTGGLTSDPPPSPLSRHYGSLDGQEGSPRINIHRVHSPKSDSPSNNGGVSPPHQVGGVGDARGRPTNSGLPPLPPSALGPNSDPRRVSAATTNGGVGVVLRPQPRDRTQSWVRKSRNLDKTANLDSLTRASIMMTPPSVRRSGFHQAQGPCGNGMYAHPAPSSSGEDLSQYQEGGDQDGSLSAPSEEYEELDPLEKEWMLACASGDLDTLLNIIIRDDTLINRKDFLHGTALHWAAKLGRCDIMSALIINGAFPDIKSGGFTALHLACQGGYDNAIAMLVRDQGANVNIRDNSGLKPVDMLNYSCPESIRALLTDRQTGIRTVHHSSEYLPSFSQPRNRLGSLTNMWTSMPNSLEASDDKVKGKMSKGKSDVKDWNFDFTEIHQKKSRGVKSAEESNPPGYYATAPKPDDSADTGQNLVAKLGWSIALGPWKQLPLNAFVMWMAGNTISLFPIMMVAMMLIRPFQSIFSYKDVFQKLRGDQALFQKAVYLLGNVMAVGLGLYKVNSMGLLPTAQSDWLEFMEDRQTIAMPRLDSDVKLDFKDVLVRPKRSTLKSRAEVDLHREFIFRNSKKTFNGVPVIASNMDTVGTFEMAAALSEYHMFTTVHKHYSGEEWKEFAARNPAAVKHVAVSSGSGSEDMKKLKLIAEAVPEISYICLDVANGYSEHFVDCVRKARRDFPEYTIVAGNVVTGEMVEELLLSGADIIKVGIGPGLVSMREFLYHHLSLSLVSLSPSLPRLSLSRHSGSVCTTRKKTGVGYPQLSAVMECADAAHGLRGHIISDGGCTCPGDVAKAFGAGADFVMLGGMLAGHDQSGGEIIEKEGKKYKLFYGMSSTTAMNKYTGGVKEYRASEGKTVQVEYRGDVKATAQDILGGVRSTCTYVGAQKLKELSRRTTFIRVTQQLNNVFQ</sequence>
<dbReference type="InterPro" id="IPR036770">
    <property type="entry name" value="Ankyrin_rpt-contain_sf"/>
</dbReference>
<feature type="binding site" evidence="13">
    <location>
        <begin position="1329"/>
        <end position="1330"/>
    </location>
    <ligand>
        <name>GMP</name>
        <dbReference type="ChEBI" id="CHEBI:58115"/>
    </ligand>
</feature>
<dbReference type="GO" id="GO:1902560">
    <property type="term" value="C:GMP reductase complex"/>
    <property type="evidence" value="ECO:0007669"/>
    <property type="project" value="InterPro"/>
</dbReference>
<evidence type="ECO:0000259" key="18">
    <source>
        <dbReference type="Pfam" id="PF25877"/>
    </source>
</evidence>
<evidence type="ECO:0000313" key="20">
    <source>
        <dbReference type="Proteomes" id="UP001174909"/>
    </source>
</evidence>
<keyword evidence="6" id="KW-0256">Endoplasmic reticulum</keyword>
<feature type="binding site" evidence="13">
    <location>
        <position position="1235"/>
    </location>
    <ligand>
        <name>K(+)</name>
        <dbReference type="ChEBI" id="CHEBI:29103"/>
    </ligand>
</feature>